<evidence type="ECO:0000313" key="2">
    <source>
        <dbReference type="Proteomes" id="UP000828251"/>
    </source>
</evidence>
<organism evidence="1 2">
    <name type="scientific">Gossypium stocksii</name>
    <dbReference type="NCBI Taxonomy" id="47602"/>
    <lineage>
        <taxon>Eukaryota</taxon>
        <taxon>Viridiplantae</taxon>
        <taxon>Streptophyta</taxon>
        <taxon>Embryophyta</taxon>
        <taxon>Tracheophyta</taxon>
        <taxon>Spermatophyta</taxon>
        <taxon>Magnoliopsida</taxon>
        <taxon>eudicotyledons</taxon>
        <taxon>Gunneridae</taxon>
        <taxon>Pentapetalae</taxon>
        <taxon>rosids</taxon>
        <taxon>malvids</taxon>
        <taxon>Malvales</taxon>
        <taxon>Malvaceae</taxon>
        <taxon>Malvoideae</taxon>
        <taxon>Gossypium</taxon>
    </lineage>
</organism>
<dbReference type="EMBL" id="JAIQCV010000011">
    <property type="protein sequence ID" value="KAH1046254.1"/>
    <property type="molecule type" value="Genomic_DNA"/>
</dbReference>
<accession>A0A9D3UJZ7</accession>
<sequence length="125" mass="14021">MSQCSKALIEISKGVDEQAEFMETYGRGKKVNNSKDMLSALQDKVVKLEGFMGNVKETLEKVDRHTTKLESRQDQLKEQVVDAFNANANSTQGVFNTIVGELIKKNDAFKAVVPVLKEQNEELKE</sequence>
<protein>
    <submittedName>
        <fullName evidence="1">Uncharacterized protein</fullName>
    </submittedName>
</protein>
<proteinExistence type="predicted"/>
<comment type="caution">
    <text evidence="1">The sequence shown here is derived from an EMBL/GenBank/DDBJ whole genome shotgun (WGS) entry which is preliminary data.</text>
</comment>
<dbReference type="Proteomes" id="UP000828251">
    <property type="component" value="Unassembled WGS sequence"/>
</dbReference>
<name>A0A9D3UJZ7_9ROSI</name>
<keyword evidence="2" id="KW-1185">Reference proteome</keyword>
<evidence type="ECO:0000313" key="1">
    <source>
        <dbReference type="EMBL" id="KAH1046254.1"/>
    </source>
</evidence>
<dbReference type="AlphaFoldDB" id="A0A9D3UJZ7"/>
<reference evidence="1 2" key="1">
    <citation type="journal article" date="2021" name="Plant Biotechnol. J.">
        <title>Multi-omics assisted identification of the key and species-specific regulatory components of drought-tolerant mechanisms in Gossypium stocksii.</title>
        <authorList>
            <person name="Yu D."/>
            <person name="Ke L."/>
            <person name="Zhang D."/>
            <person name="Wu Y."/>
            <person name="Sun Y."/>
            <person name="Mei J."/>
            <person name="Sun J."/>
            <person name="Sun Y."/>
        </authorList>
    </citation>
    <scope>NUCLEOTIDE SEQUENCE [LARGE SCALE GENOMIC DNA]</scope>
    <source>
        <strain evidence="2">cv. E1</strain>
        <tissue evidence="1">Leaf</tissue>
    </source>
</reference>
<gene>
    <name evidence="1" type="ORF">J1N35_037038</name>
</gene>
<dbReference type="OrthoDB" id="10414555at2759"/>